<dbReference type="STRING" id="639004.SAMN04488239_112133"/>
<accession>A0A1G6ZAU8</accession>
<sequence length="359" mass="40998">MRILAVLTVRNEAAFLLEWLAHHKAVGFTDFLVFSNDCQDGTDLMLDRLAEMGLLVHLRNDGPYDKGGIQFTALKSASKHKLVKQADWILPLDVDEFVNIHAGGGTVPDLLAALPEASAITLTWRLFGNGDVTRFADEPVTRQFTRCAPEILYWPWRASMFKTLYRNDGIYRKLGVHRPRNPVPERLDEARWFDSHGRELDAQFRESRIFSSYGRPNYGLAQLNHYPLGAMESYILKADRGRAVHSDHMLDVDYWVERNFNSDTDTSIARMETRSEPIRQGWMEDAKLARLHRRAVAWRQKRFTELMKQEPYRALFARLLMTPPSRLINAASARTLVGFANLGRMEAAGESPENGPKPA</sequence>
<protein>
    <submittedName>
        <fullName evidence="1">Glycosyl transferase family 2</fullName>
    </submittedName>
</protein>
<dbReference type="RefSeq" id="WP_093034121.1">
    <property type="nucleotide sequence ID" value="NZ_FMZV01000012.1"/>
</dbReference>
<dbReference type="OrthoDB" id="4964299at2"/>
<evidence type="ECO:0000313" key="1">
    <source>
        <dbReference type="EMBL" id="SDD99147.1"/>
    </source>
</evidence>
<dbReference type="Pfam" id="PF13704">
    <property type="entry name" value="Glyco_tranf_2_4"/>
    <property type="match status" value="1"/>
</dbReference>
<gene>
    <name evidence="1" type="ORF">SAMN04488239_112133</name>
</gene>
<dbReference type="EMBL" id="FMZV01000012">
    <property type="protein sequence ID" value="SDD99147.1"/>
    <property type="molecule type" value="Genomic_DNA"/>
</dbReference>
<organism evidence="1 2">
    <name type="scientific">Ruegeria marina</name>
    <dbReference type="NCBI Taxonomy" id="639004"/>
    <lineage>
        <taxon>Bacteria</taxon>
        <taxon>Pseudomonadati</taxon>
        <taxon>Pseudomonadota</taxon>
        <taxon>Alphaproteobacteria</taxon>
        <taxon>Rhodobacterales</taxon>
        <taxon>Roseobacteraceae</taxon>
        <taxon>Ruegeria</taxon>
    </lineage>
</organism>
<dbReference type="GO" id="GO:0016740">
    <property type="term" value="F:transferase activity"/>
    <property type="evidence" value="ECO:0007669"/>
    <property type="project" value="UniProtKB-KW"/>
</dbReference>
<keyword evidence="1" id="KW-0808">Transferase</keyword>
<proteinExistence type="predicted"/>
<reference evidence="2" key="1">
    <citation type="submission" date="2016-10" db="EMBL/GenBank/DDBJ databases">
        <authorList>
            <person name="Varghese N."/>
            <person name="Submissions S."/>
        </authorList>
    </citation>
    <scope>NUCLEOTIDE SEQUENCE [LARGE SCALE GENOMIC DNA]</scope>
    <source>
        <strain evidence="2">CGMCC 1.9108</strain>
    </source>
</reference>
<keyword evidence="2" id="KW-1185">Reference proteome</keyword>
<dbReference type="Proteomes" id="UP000199628">
    <property type="component" value="Unassembled WGS sequence"/>
</dbReference>
<dbReference type="AlphaFoldDB" id="A0A1G6ZAU8"/>
<name>A0A1G6ZAU8_9RHOB</name>
<dbReference type="SUPFAM" id="SSF53448">
    <property type="entry name" value="Nucleotide-diphospho-sugar transferases"/>
    <property type="match status" value="1"/>
</dbReference>
<evidence type="ECO:0000313" key="2">
    <source>
        <dbReference type="Proteomes" id="UP000199628"/>
    </source>
</evidence>
<dbReference type="InterPro" id="IPR029044">
    <property type="entry name" value="Nucleotide-diphossugar_trans"/>
</dbReference>